<proteinExistence type="predicted"/>
<name>A0ABY7AKM8_9ALTE</name>
<evidence type="ECO:0000313" key="2">
    <source>
        <dbReference type="Proteomes" id="UP001163726"/>
    </source>
</evidence>
<dbReference type="EMBL" id="CP109965">
    <property type="protein sequence ID" value="WAJ70100.1"/>
    <property type="molecule type" value="Genomic_DNA"/>
</dbReference>
<evidence type="ECO:0008006" key="3">
    <source>
        <dbReference type="Google" id="ProtNLM"/>
    </source>
</evidence>
<keyword evidence="2" id="KW-1185">Reference proteome</keyword>
<protein>
    <recommendedName>
        <fullName evidence="3">DUF4340 domain-containing protein</fullName>
    </recommendedName>
</protein>
<evidence type="ECO:0000313" key="1">
    <source>
        <dbReference type="EMBL" id="WAJ70100.1"/>
    </source>
</evidence>
<organism evidence="1 2">
    <name type="scientific">Catenovulum adriaticum</name>
    <dbReference type="NCBI Taxonomy" id="2984846"/>
    <lineage>
        <taxon>Bacteria</taxon>
        <taxon>Pseudomonadati</taxon>
        <taxon>Pseudomonadota</taxon>
        <taxon>Gammaproteobacteria</taxon>
        <taxon>Alteromonadales</taxon>
        <taxon>Alteromonadaceae</taxon>
        <taxon>Catenovulum</taxon>
    </lineage>
</organism>
<reference evidence="1" key="1">
    <citation type="submission" date="2022-10" db="EMBL/GenBank/DDBJ databases">
        <title>Catenovulum adriacola sp. nov. isolated in the Harbour of Susak.</title>
        <authorList>
            <person name="Schoch T."/>
            <person name="Reich S.J."/>
            <person name="Stoeferle S."/>
            <person name="Flaiz M."/>
            <person name="Kazda M."/>
            <person name="Riedel C.U."/>
            <person name="Duerre P."/>
        </authorList>
    </citation>
    <scope>NUCLEOTIDE SEQUENCE</scope>
    <source>
        <strain evidence="1">TS8</strain>
    </source>
</reference>
<sequence>MLRLSRKGWNNVLIFSTLFMIFLFNGMHHKLFTSSESQSSHQAIIPQTELILTLDMPNLSIERIGRGWRIVPEPKTNISEQRLHSLLQNWKNLTGERLASDDIAKWQSETPNKVAVFWFAGATQGYVIKWFNNGSEAVLNSPAGWFSVSQNQPLNELWLTQ</sequence>
<accession>A0ABY7AKM8</accession>
<dbReference type="RefSeq" id="WP_268074400.1">
    <property type="nucleotide sequence ID" value="NZ_CP109965.1"/>
</dbReference>
<gene>
    <name evidence="1" type="ORF">OLW01_13295</name>
</gene>
<dbReference type="Proteomes" id="UP001163726">
    <property type="component" value="Chromosome"/>
</dbReference>